<dbReference type="AlphaFoldDB" id="A0A645D639"/>
<dbReference type="EMBL" id="VSSQ01032745">
    <property type="protein sequence ID" value="MPM84112.1"/>
    <property type="molecule type" value="Genomic_DNA"/>
</dbReference>
<evidence type="ECO:0000313" key="1">
    <source>
        <dbReference type="EMBL" id="MPM84112.1"/>
    </source>
</evidence>
<protein>
    <submittedName>
        <fullName evidence="1">Uncharacterized protein</fullName>
    </submittedName>
</protein>
<organism evidence="1">
    <name type="scientific">bioreactor metagenome</name>
    <dbReference type="NCBI Taxonomy" id="1076179"/>
    <lineage>
        <taxon>unclassified sequences</taxon>
        <taxon>metagenomes</taxon>
        <taxon>ecological metagenomes</taxon>
    </lineage>
</organism>
<name>A0A645D639_9ZZZZ</name>
<reference evidence="1" key="1">
    <citation type="submission" date="2019-08" db="EMBL/GenBank/DDBJ databases">
        <authorList>
            <person name="Kucharzyk K."/>
            <person name="Murdoch R.W."/>
            <person name="Higgins S."/>
            <person name="Loffler F."/>
        </authorList>
    </citation>
    <scope>NUCLEOTIDE SEQUENCE</scope>
</reference>
<comment type="caution">
    <text evidence="1">The sequence shown here is derived from an EMBL/GenBank/DDBJ whole genome shotgun (WGS) entry which is preliminary data.</text>
</comment>
<sequence length="150" mass="16296">MPDFRSGPRHRHRADAGIGEQIQRFDLRSERRNHLLEELPVAILFGKKPKVAEAGRFDLEIESGPADAPAFGQGSLSVPPGAMARAVAHEFRIGNPPFALLQRRPPAGIQRLPDQTVWANLLKFAEAAAVQQSVFGEVGTHRGSSGMDGI</sequence>
<accession>A0A645D639</accession>
<proteinExistence type="predicted"/>
<gene>
    <name evidence="1" type="ORF">SDC9_131183</name>
</gene>